<dbReference type="Proteomes" id="UP000007468">
    <property type="component" value="Chromosome"/>
</dbReference>
<keyword evidence="2 3" id="KW-0175">Coiled coil</keyword>
<dbReference type="InterPro" id="IPR058627">
    <property type="entry name" value="MdtA-like_C"/>
</dbReference>
<gene>
    <name evidence="6" type="ordered locus">HMPREF0389_01189</name>
</gene>
<evidence type="ECO:0000256" key="4">
    <source>
        <dbReference type="SAM" id="Phobius"/>
    </source>
</evidence>
<dbReference type="OrthoDB" id="11589at2"/>
<accession>D6GSV2</accession>
<dbReference type="KEGG" id="faa:HMPREF0389_01189"/>
<proteinExistence type="predicted"/>
<evidence type="ECO:0000256" key="2">
    <source>
        <dbReference type="ARBA" id="ARBA00023054"/>
    </source>
</evidence>
<protein>
    <submittedName>
        <fullName evidence="6">Efflux transporter, RND family, MFP subunit</fullName>
    </submittedName>
</protein>
<dbReference type="Pfam" id="PF25967">
    <property type="entry name" value="RND-MFP_C"/>
    <property type="match status" value="1"/>
</dbReference>
<dbReference type="Gene3D" id="1.10.287.470">
    <property type="entry name" value="Helix hairpin bin"/>
    <property type="match status" value="1"/>
</dbReference>
<dbReference type="PANTHER" id="PTHR32347">
    <property type="entry name" value="EFFLUX SYSTEM COMPONENT YKNX-RELATED"/>
    <property type="match status" value="1"/>
</dbReference>
<reference evidence="7" key="1">
    <citation type="submission" date="2010-12" db="EMBL/GenBank/DDBJ databases">
        <title>The genome sequence of Filifactor alocis strain ATCC 35896.</title>
        <authorList>
            <consortium name="The Broad Institute Genome Sequencing Platform"/>
            <person name="Ward D."/>
            <person name="Earl A."/>
            <person name="Feldgarden M."/>
            <person name="Young S.K."/>
            <person name="Gargeya S."/>
            <person name="Zeng Q."/>
            <person name="Alvarado L."/>
            <person name="Berlin A."/>
            <person name="Bochicchio J."/>
            <person name="Chapman S.B."/>
            <person name="Chen Z."/>
            <person name="Freedman E."/>
            <person name="Gellesch M."/>
            <person name="Goldberg J."/>
            <person name="Griggs A."/>
            <person name="Gujja S."/>
            <person name="Heilman E."/>
            <person name="Heiman D."/>
            <person name="Howarth C."/>
            <person name="Mehta T."/>
            <person name="Neiman D."/>
            <person name="Pearson M."/>
            <person name="Roberts A."/>
            <person name="Saif S."/>
            <person name="Shea T."/>
            <person name="Shenoy N."/>
            <person name="Sisk P."/>
            <person name="Stolte C."/>
            <person name="Sykes S."/>
            <person name="White J."/>
            <person name="Yandava C."/>
            <person name="Izard J."/>
            <person name="Blanton J.M."/>
            <person name="Baranova O.V."/>
            <person name="Tanner A.C."/>
            <person name="Dewhirst F.E."/>
            <person name="Haas B."/>
            <person name="Nusbaum C."/>
            <person name="Birren B."/>
        </authorList>
    </citation>
    <scope>NUCLEOTIDE SEQUENCE [LARGE SCALE GENOMIC DNA]</scope>
    <source>
        <strain evidence="7">ATCC 35896 / D40 B5</strain>
    </source>
</reference>
<sequence length="419" mass="46451">MKKKYKLIVTSIILVVILGISVIHLTDKLTVNTEQVEKTDFQDTIEENGSVVSADKVTLSAELNGVVLSVVKENTPVTQGQAILTIDSSQIEHQIAQLRGNLQSIQGQKEMSMPSVYQSQIEAQKLEIESTKVAMQDLEKNIQDAKLLYEAGSISKSELDNLELSYKQLQIKKNAQEKQLNLIYEQSKPKAGTDKMYDGQQKSVSENMKLLENQKQKAVLRSPINGVVSEILVKSGELAQLQSPVVTIINKDRLQIESYVLTDDVIYLHVGDKVNIRQETNSEDLSGTGVISEISAYATEQRSGLGLDEKKVKVTVSIQDKGTLNISANYDVLLDFVLKEMHDVITIPKSAMFHSKDGKDAVFVVKNGKAVIQEVSIAYESNSKYVIEEGLEEGDEVIKDPNIEGLKENIAVKSEKKKN</sequence>
<keyword evidence="4" id="KW-1133">Transmembrane helix</keyword>
<dbReference type="GO" id="GO:0030313">
    <property type="term" value="C:cell envelope"/>
    <property type="evidence" value="ECO:0007669"/>
    <property type="project" value="UniProtKB-SubCell"/>
</dbReference>
<evidence type="ECO:0000313" key="6">
    <source>
        <dbReference type="EMBL" id="EFE27937.1"/>
    </source>
</evidence>
<evidence type="ECO:0000256" key="3">
    <source>
        <dbReference type="SAM" id="Coils"/>
    </source>
</evidence>
<dbReference type="Gene3D" id="2.40.420.20">
    <property type="match status" value="1"/>
</dbReference>
<organism evidence="6 7">
    <name type="scientific">Filifactor alocis (strain ATCC 35896 / CCUG 47790 / D40 B5)</name>
    <name type="common">Fusobacterium alocis</name>
    <dbReference type="NCBI Taxonomy" id="546269"/>
    <lineage>
        <taxon>Bacteria</taxon>
        <taxon>Bacillati</taxon>
        <taxon>Bacillota</taxon>
        <taxon>Clostridia</taxon>
        <taxon>Peptostreptococcales</taxon>
        <taxon>Filifactoraceae</taxon>
        <taxon>Filifactor</taxon>
    </lineage>
</organism>
<comment type="subcellular location">
    <subcellularLocation>
        <location evidence="1">Cell envelope</location>
    </subcellularLocation>
</comment>
<dbReference type="Gene3D" id="2.40.50.100">
    <property type="match status" value="1"/>
</dbReference>
<dbReference type="EMBL" id="CP002390">
    <property type="protein sequence ID" value="EFE27937.1"/>
    <property type="molecule type" value="Genomic_DNA"/>
</dbReference>
<feature type="coiled-coil region" evidence="3">
    <location>
        <begin position="121"/>
        <end position="186"/>
    </location>
</feature>
<keyword evidence="4" id="KW-0472">Membrane</keyword>
<keyword evidence="7" id="KW-1185">Reference proteome</keyword>
<dbReference type="STRING" id="546269.HMPREF0389_01189"/>
<dbReference type="eggNOG" id="COG0845">
    <property type="taxonomic scope" value="Bacteria"/>
</dbReference>
<dbReference type="InterPro" id="IPR050465">
    <property type="entry name" value="UPF0194_transport"/>
</dbReference>
<dbReference type="RefSeq" id="WP_014261690.1">
    <property type="nucleotide sequence ID" value="NC_016630.1"/>
</dbReference>
<dbReference type="Gene3D" id="2.40.30.170">
    <property type="match status" value="1"/>
</dbReference>
<feature type="domain" description="Multidrug resistance protein MdtA-like C-terminal permuted SH3" evidence="5">
    <location>
        <begin position="343"/>
        <end position="398"/>
    </location>
</feature>
<keyword evidence="4" id="KW-0812">Transmembrane</keyword>
<feature type="transmembrane region" description="Helical" evidence="4">
    <location>
        <begin position="7"/>
        <end position="25"/>
    </location>
</feature>
<evidence type="ECO:0000313" key="7">
    <source>
        <dbReference type="Proteomes" id="UP000007468"/>
    </source>
</evidence>
<name>D6GSV2_FILAD</name>
<dbReference type="AlphaFoldDB" id="D6GSV2"/>
<evidence type="ECO:0000259" key="5">
    <source>
        <dbReference type="Pfam" id="PF25967"/>
    </source>
</evidence>
<evidence type="ECO:0000256" key="1">
    <source>
        <dbReference type="ARBA" id="ARBA00004196"/>
    </source>
</evidence>